<dbReference type="STRING" id="477690.SAMN05216474_2150"/>
<sequence>MKKKKNSNKSGSMLEKYKAKKTKGNIANTGLKTLVDLVVGATLGAGIGATTGRAALPVGILLMAGSHYFDEDTGVLRIAGGATIAYGIGKAIEHQNIAAAQAVNGFTLAGEQTKAKTRLTQFKDEVFTAFYLNKIFKKKEDAPISDDQAVGSIDLSPLEIYETNNRREAIQYEMNQEDDFEELSGGYDYENPEEYSFAMIEEDPDLSHI</sequence>
<dbReference type="Proteomes" id="UP000236454">
    <property type="component" value="Unassembled WGS sequence"/>
</dbReference>
<dbReference type="AlphaFoldDB" id="A0A1I7AJJ1"/>
<proteinExistence type="predicted"/>
<accession>A0A1I7AJJ1</accession>
<protein>
    <submittedName>
        <fullName evidence="1">Uncharacterized protein</fullName>
    </submittedName>
</protein>
<dbReference type="RefSeq" id="WP_090249274.1">
    <property type="nucleotide sequence ID" value="NZ_FPAS01000003.1"/>
</dbReference>
<reference evidence="1 2" key="1">
    <citation type="submission" date="2016-10" db="EMBL/GenBank/DDBJ databases">
        <authorList>
            <person name="de Groot N.N."/>
        </authorList>
    </citation>
    <scope>NUCLEOTIDE SEQUENCE [LARGE SCALE GENOMIC DNA]</scope>
    <source>
        <strain evidence="1 2">CGMCC 1.7005</strain>
    </source>
</reference>
<dbReference type="EMBL" id="FPAS01000003">
    <property type="protein sequence ID" value="SFT75040.1"/>
    <property type="molecule type" value="Genomic_DNA"/>
</dbReference>
<evidence type="ECO:0000313" key="1">
    <source>
        <dbReference type="EMBL" id="SFT75040.1"/>
    </source>
</evidence>
<keyword evidence="2" id="KW-1185">Reference proteome</keyword>
<gene>
    <name evidence="1" type="ORF">SAMN05216474_2150</name>
</gene>
<name>A0A1I7AJJ1_9FLAO</name>
<organism evidence="1 2">
    <name type="scientific">Lishizhenia tianjinensis</name>
    <dbReference type="NCBI Taxonomy" id="477690"/>
    <lineage>
        <taxon>Bacteria</taxon>
        <taxon>Pseudomonadati</taxon>
        <taxon>Bacteroidota</taxon>
        <taxon>Flavobacteriia</taxon>
        <taxon>Flavobacteriales</taxon>
        <taxon>Crocinitomicaceae</taxon>
        <taxon>Lishizhenia</taxon>
    </lineage>
</organism>
<evidence type="ECO:0000313" key="2">
    <source>
        <dbReference type="Proteomes" id="UP000236454"/>
    </source>
</evidence>